<dbReference type="SUPFAM" id="SSF81342">
    <property type="entry name" value="Transmembrane di-heme cytochromes"/>
    <property type="match status" value="1"/>
</dbReference>
<keyword evidence="6 13" id="KW-0812">Transmembrane</keyword>
<keyword evidence="5" id="KW-0349">Heme</keyword>
<keyword evidence="11 13" id="KW-0472">Membrane</keyword>
<evidence type="ECO:0000313" key="16">
    <source>
        <dbReference type="Proteomes" id="UP000442109"/>
    </source>
</evidence>
<evidence type="ECO:0000256" key="12">
    <source>
        <dbReference type="ARBA" id="ARBA00037975"/>
    </source>
</evidence>
<feature type="transmembrane region" description="Helical" evidence="13">
    <location>
        <begin position="143"/>
        <end position="165"/>
    </location>
</feature>
<dbReference type="GO" id="GO:0020037">
    <property type="term" value="F:heme binding"/>
    <property type="evidence" value="ECO:0007669"/>
    <property type="project" value="TreeGrafter"/>
</dbReference>
<evidence type="ECO:0000256" key="3">
    <source>
        <dbReference type="ARBA" id="ARBA00022448"/>
    </source>
</evidence>
<reference evidence="15 16" key="1">
    <citation type="journal article" date="2019" name="PLoS ONE">
        <title>Pup mortality in New Zealand sea lions (Phocarctos hookeri) at Enderby Island, Auckland Islands, 2013-18.</title>
        <authorList>
            <person name="Michael S.A."/>
            <person name="Hayman D.T.S."/>
            <person name="Gray R."/>
            <person name="Zhang J."/>
            <person name="Rogers L."/>
            <person name="Roe W.D."/>
        </authorList>
    </citation>
    <scope>NUCLEOTIDE SEQUENCE [LARGE SCALE GENOMIC DNA]</scope>
    <source>
        <strain evidence="15 16">SM868</strain>
    </source>
</reference>
<organism evidence="15 16">
    <name type="scientific">Psychrobacter sanguinis</name>
    <dbReference type="NCBI Taxonomy" id="861445"/>
    <lineage>
        <taxon>Bacteria</taxon>
        <taxon>Pseudomonadati</taxon>
        <taxon>Pseudomonadota</taxon>
        <taxon>Gammaproteobacteria</taxon>
        <taxon>Moraxellales</taxon>
        <taxon>Moraxellaceae</taxon>
        <taxon>Psychrobacter</taxon>
    </lineage>
</organism>
<evidence type="ECO:0000256" key="13">
    <source>
        <dbReference type="SAM" id="Phobius"/>
    </source>
</evidence>
<dbReference type="InterPro" id="IPR052168">
    <property type="entry name" value="Cytochrome_b561_oxidase"/>
</dbReference>
<evidence type="ECO:0000256" key="4">
    <source>
        <dbReference type="ARBA" id="ARBA00022475"/>
    </source>
</evidence>
<accession>A0A844LXV4</accession>
<dbReference type="AlphaFoldDB" id="A0A844LXV4"/>
<feature type="transmembrane region" description="Helical" evidence="13">
    <location>
        <begin position="87"/>
        <end position="109"/>
    </location>
</feature>
<dbReference type="PANTHER" id="PTHR30529">
    <property type="entry name" value="CYTOCHROME B561"/>
    <property type="match status" value="1"/>
</dbReference>
<dbReference type="Gene3D" id="1.20.950.20">
    <property type="entry name" value="Transmembrane di-heme cytochromes, Chain C"/>
    <property type="match status" value="1"/>
</dbReference>
<dbReference type="Proteomes" id="UP000442109">
    <property type="component" value="Unassembled WGS sequence"/>
</dbReference>
<keyword evidence="7" id="KW-0479">Metal-binding</keyword>
<dbReference type="GO" id="GO:0046872">
    <property type="term" value="F:metal ion binding"/>
    <property type="evidence" value="ECO:0007669"/>
    <property type="project" value="UniProtKB-KW"/>
</dbReference>
<evidence type="ECO:0000259" key="14">
    <source>
        <dbReference type="Pfam" id="PF01292"/>
    </source>
</evidence>
<comment type="cofactor">
    <cofactor evidence="1">
        <name>heme b</name>
        <dbReference type="ChEBI" id="CHEBI:60344"/>
    </cofactor>
</comment>
<evidence type="ECO:0000256" key="5">
    <source>
        <dbReference type="ARBA" id="ARBA00022617"/>
    </source>
</evidence>
<evidence type="ECO:0000256" key="8">
    <source>
        <dbReference type="ARBA" id="ARBA00022982"/>
    </source>
</evidence>
<dbReference type="Pfam" id="PF01292">
    <property type="entry name" value="Ni_hydr_CYTB"/>
    <property type="match status" value="1"/>
</dbReference>
<dbReference type="GO" id="GO:0009055">
    <property type="term" value="F:electron transfer activity"/>
    <property type="evidence" value="ECO:0007669"/>
    <property type="project" value="InterPro"/>
</dbReference>
<keyword evidence="10" id="KW-0408">Iron</keyword>
<sequence length="175" mass="20025">MQSTSVRIEKWSLSSRIFHWVSIILLIVTWGLFVLYENSESDSYLALHKAFGLSLLCWTIARIINRLRTKNPPSVVMPKWQEVSSRLVHLALYLLLIAMPIAGLLMTVYDGHSVSFFGLFDIPVFVTPDQAKSHFFKSLHTGVIWSSIIALTVVHILAAFYHQLVQKDKIINRML</sequence>
<dbReference type="EMBL" id="WFKQ01000001">
    <property type="protein sequence ID" value="MUG31414.1"/>
    <property type="molecule type" value="Genomic_DNA"/>
</dbReference>
<evidence type="ECO:0000256" key="6">
    <source>
        <dbReference type="ARBA" id="ARBA00022692"/>
    </source>
</evidence>
<dbReference type="PANTHER" id="PTHR30529:SF1">
    <property type="entry name" value="CYTOCHROME B561 HOMOLOG 2"/>
    <property type="match status" value="1"/>
</dbReference>
<evidence type="ECO:0000256" key="10">
    <source>
        <dbReference type="ARBA" id="ARBA00023004"/>
    </source>
</evidence>
<keyword evidence="4" id="KW-1003">Cell membrane</keyword>
<name>A0A844LXV4_9GAMM</name>
<feature type="transmembrane region" description="Helical" evidence="13">
    <location>
        <begin position="17"/>
        <end position="36"/>
    </location>
</feature>
<protein>
    <submittedName>
        <fullName evidence="15">Cytochrome b</fullName>
    </submittedName>
</protein>
<keyword evidence="16" id="KW-1185">Reference proteome</keyword>
<dbReference type="InterPro" id="IPR011577">
    <property type="entry name" value="Cyt_b561_bac/Ni-Hgenase"/>
</dbReference>
<dbReference type="RefSeq" id="WP_155586617.1">
    <property type="nucleotide sequence ID" value="NZ_WFKQ01000001.1"/>
</dbReference>
<keyword evidence="9 13" id="KW-1133">Transmembrane helix</keyword>
<dbReference type="OrthoDB" id="1247465at2"/>
<comment type="subcellular location">
    <subcellularLocation>
        <location evidence="2">Cell membrane</location>
        <topology evidence="2">Multi-pass membrane protein</topology>
    </subcellularLocation>
</comment>
<evidence type="ECO:0000313" key="15">
    <source>
        <dbReference type="EMBL" id="MUG31414.1"/>
    </source>
</evidence>
<evidence type="ECO:0000256" key="2">
    <source>
        <dbReference type="ARBA" id="ARBA00004651"/>
    </source>
</evidence>
<comment type="caution">
    <text evidence="15">The sequence shown here is derived from an EMBL/GenBank/DDBJ whole genome shotgun (WGS) entry which is preliminary data.</text>
</comment>
<evidence type="ECO:0000256" key="1">
    <source>
        <dbReference type="ARBA" id="ARBA00001970"/>
    </source>
</evidence>
<keyword evidence="8" id="KW-0249">Electron transport</keyword>
<evidence type="ECO:0000256" key="9">
    <source>
        <dbReference type="ARBA" id="ARBA00022989"/>
    </source>
</evidence>
<keyword evidence="3" id="KW-0813">Transport</keyword>
<feature type="domain" description="Cytochrome b561 bacterial/Ni-hydrogenase" evidence="14">
    <location>
        <begin position="11"/>
        <end position="175"/>
    </location>
</feature>
<evidence type="ECO:0000256" key="11">
    <source>
        <dbReference type="ARBA" id="ARBA00023136"/>
    </source>
</evidence>
<proteinExistence type="inferred from homology"/>
<dbReference type="GO" id="GO:0022904">
    <property type="term" value="P:respiratory electron transport chain"/>
    <property type="evidence" value="ECO:0007669"/>
    <property type="project" value="InterPro"/>
</dbReference>
<comment type="similarity">
    <text evidence="12">Belongs to the cytochrome b561 family.</text>
</comment>
<evidence type="ECO:0000256" key="7">
    <source>
        <dbReference type="ARBA" id="ARBA00022723"/>
    </source>
</evidence>
<feature type="transmembrane region" description="Helical" evidence="13">
    <location>
        <begin position="48"/>
        <end position="67"/>
    </location>
</feature>
<gene>
    <name evidence="15" type="ORF">GB996_01225</name>
</gene>
<dbReference type="GO" id="GO:0005886">
    <property type="term" value="C:plasma membrane"/>
    <property type="evidence" value="ECO:0007669"/>
    <property type="project" value="UniProtKB-SubCell"/>
</dbReference>
<dbReference type="InterPro" id="IPR016174">
    <property type="entry name" value="Di-haem_cyt_TM"/>
</dbReference>